<evidence type="ECO:0000313" key="2">
    <source>
        <dbReference type="Proteomes" id="UP000287171"/>
    </source>
</evidence>
<accession>A0A402B979</accession>
<sequence length="434" mass="49513">MADVQPLRGLRFVPEIIGNQADTITPPFDVISPEAQNSYYERNPYNIIRLELGKTYPTDNGLNNAYSRAATTLAEWRLEGVLHQETDPCYYLYQQRFTYEGKPYTRTSLLARIRLEPWSARVVLPHEHTRNKDKEDRLQLLRASATNFSPIMCMYDDPQGRIRRLLATYASEPEVQLVDENGEEHILQPITNQEHVALMKDFFAQRQLYIADGHHRYTTALAYRDEIAEQRRGLHPQDGANFMFMALIDMDDPGMLVLPTHRLLFDLTSEQLQKLSGEQLSAYFSVQALEATSDEALLERLAQASGAQPALVVKTAEQTLLLTINEQGQQLMKESGHSEAWNALDVAMVQRLIFESVLQITAEDVAAGKHVRYMHDTRQVLQALHTQEAQALILLNGIPFHQVRDVALADDRMPQKSTYLYPKLITGLVINPLW</sequence>
<dbReference type="PANTHER" id="PTHR36454">
    <property type="entry name" value="LMO2823 PROTEIN"/>
    <property type="match status" value="1"/>
</dbReference>
<dbReference type="InterPro" id="IPR008323">
    <property type="entry name" value="UCP033563"/>
</dbReference>
<proteinExistence type="predicted"/>
<gene>
    <name evidence="1" type="ORF">KDA_33540</name>
</gene>
<evidence type="ECO:0000313" key="1">
    <source>
        <dbReference type="EMBL" id="GCE27870.1"/>
    </source>
</evidence>
<dbReference type="EMBL" id="BIFT01000001">
    <property type="protein sequence ID" value="GCE27870.1"/>
    <property type="molecule type" value="Genomic_DNA"/>
</dbReference>
<comment type="caution">
    <text evidence="1">The sequence shown here is derived from an EMBL/GenBank/DDBJ whole genome shotgun (WGS) entry which is preliminary data.</text>
</comment>
<organism evidence="1 2">
    <name type="scientific">Dictyobacter alpinus</name>
    <dbReference type="NCBI Taxonomy" id="2014873"/>
    <lineage>
        <taxon>Bacteria</taxon>
        <taxon>Bacillati</taxon>
        <taxon>Chloroflexota</taxon>
        <taxon>Ktedonobacteria</taxon>
        <taxon>Ktedonobacterales</taxon>
        <taxon>Dictyobacteraceae</taxon>
        <taxon>Dictyobacter</taxon>
    </lineage>
</organism>
<protein>
    <submittedName>
        <fullName evidence="1">Phosphatase</fullName>
    </submittedName>
</protein>
<name>A0A402B979_9CHLR</name>
<dbReference type="PIRSF" id="PIRSF033563">
    <property type="entry name" value="UCP033563"/>
    <property type="match status" value="1"/>
</dbReference>
<reference evidence="2" key="1">
    <citation type="submission" date="2018-12" db="EMBL/GenBank/DDBJ databases">
        <title>Tengunoibacter tsumagoiensis gen. nov., sp. nov., Dictyobacter kobayashii sp. nov., D. alpinus sp. nov., and D. joshuensis sp. nov. and description of Dictyobacteraceae fam. nov. within the order Ktedonobacterales isolated from Tengu-no-mugimeshi.</title>
        <authorList>
            <person name="Wang C.M."/>
            <person name="Zheng Y."/>
            <person name="Sakai Y."/>
            <person name="Toyoda A."/>
            <person name="Minakuchi Y."/>
            <person name="Abe K."/>
            <person name="Yokota A."/>
            <person name="Yabe S."/>
        </authorList>
    </citation>
    <scope>NUCLEOTIDE SEQUENCE [LARGE SCALE GENOMIC DNA]</scope>
    <source>
        <strain evidence="2">Uno16</strain>
    </source>
</reference>
<dbReference type="Pfam" id="PF06245">
    <property type="entry name" value="DUF1015"/>
    <property type="match status" value="1"/>
</dbReference>
<dbReference type="Proteomes" id="UP000287171">
    <property type="component" value="Unassembled WGS sequence"/>
</dbReference>
<dbReference type="AlphaFoldDB" id="A0A402B979"/>
<keyword evidence="2" id="KW-1185">Reference proteome</keyword>
<dbReference type="PANTHER" id="PTHR36454:SF1">
    <property type="entry name" value="DUF1015 DOMAIN-CONTAINING PROTEIN"/>
    <property type="match status" value="1"/>
</dbReference>
<dbReference type="RefSeq" id="WP_161982182.1">
    <property type="nucleotide sequence ID" value="NZ_BIFT01000001.1"/>
</dbReference>